<dbReference type="AlphaFoldDB" id="A0A9D4LZW6"/>
<accession>A0A9D4LZW6</accession>
<dbReference type="Proteomes" id="UP000828390">
    <property type="component" value="Unassembled WGS sequence"/>
</dbReference>
<name>A0A9D4LZW6_DREPO</name>
<sequence length="53" mass="5863">MIFSVLLGCGQELEPHICSRVTGFPIRSGPRFAKMSSGIRPNTFRVSVKRVAQ</sequence>
<reference evidence="1" key="1">
    <citation type="journal article" date="2019" name="bioRxiv">
        <title>The Genome of the Zebra Mussel, Dreissena polymorpha: A Resource for Invasive Species Research.</title>
        <authorList>
            <person name="McCartney M.A."/>
            <person name="Auch B."/>
            <person name="Kono T."/>
            <person name="Mallez S."/>
            <person name="Zhang Y."/>
            <person name="Obille A."/>
            <person name="Becker A."/>
            <person name="Abrahante J.E."/>
            <person name="Garbe J."/>
            <person name="Badalamenti J.P."/>
            <person name="Herman A."/>
            <person name="Mangelson H."/>
            <person name="Liachko I."/>
            <person name="Sullivan S."/>
            <person name="Sone E.D."/>
            <person name="Koren S."/>
            <person name="Silverstein K.A.T."/>
            <person name="Beckman K.B."/>
            <person name="Gohl D.M."/>
        </authorList>
    </citation>
    <scope>NUCLEOTIDE SEQUENCE</scope>
    <source>
        <strain evidence="1">Duluth1</strain>
        <tissue evidence="1">Whole animal</tissue>
    </source>
</reference>
<reference evidence="1" key="2">
    <citation type="submission" date="2020-11" db="EMBL/GenBank/DDBJ databases">
        <authorList>
            <person name="McCartney M.A."/>
            <person name="Auch B."/>
            <person name="Kono T."/>
            <person name="Mallez S."/>
            <person name="Becker A."/>
            <person name="Gohl D.M."/>
            <person name="Silverstein K.A.T."/>
            <person name="Koren S."/>
            <person name="Bechman K.B."/>
            <person name="Herman A."/>
            <person name="Abrahante J.E."/>
            <person name="Garbe J."/>
        </authorList>
    </citation>
    <scope>NUCLEOTIDE SEQUENCE</scope>
    <source>
        <strain evidence="1">Duluth1</strain>
        <tissue evidence="1">Whole animal</tissue>
    </source>
</reference>
<evidence type="ECO:0000313" key="1">
    <source>
        <dbReference type="EMBL" id="KAH3867019.1"/>
    </source>
</evidence>
<organism evidence="1 2">
    <name type="scientific">Dreissena polymorpha</name>
    <name type="common">Zebra mussel</name>
    <name type="synonym">Mytilus polymorpha</name>
    <dbReference type="NCBI Taxonomy" id="45954"/>
    <lineage>
        <taxon>Eukaryota</taxon>
        <taxon>Metazoa</taxon>
        <taxon>Spiralia</taxon>
        <taxon>Lophotrochozoa</taxon>
        <taxon>Mollusca</taxon>
        <taxon>Bivalvia</taxon>
        <taxon>Autobranchia</taxon>
        <taxon>Heteroconchia</taxon>
        <taxon>Euheterodonta</taxon>
        <taxon>Imparidentia</taxon>
        <taxon>Neoheterodontei</taxon>
        <taxon>Myida</taxon>
        <taxon>Dreissenoidea</taxon>
        <taxon>Dreissenidae</taxon>
        <taxon>Dreissena</taxon>
    </lineage>
</organism>
<dbReference type="EMBL" id="JAIWYP010000002">
    <property type="protein sequence ID" value="KAH3867019.1"/>
    <property type="molecule type" value="Genomic_DNA"/>
</dbReference>
<protein>
    <submittedName>
        <fullName evidence="1">Uncharacterized protein</fullName>
    </submittedName>
</protein>
<evidence type="ECO:0000313" key="2">
    <source>
        <dbReference type="Proteomes" id="UP000828390"/>
    </source>
</evidence>
<proteinExistence type="predicted"/>
<gene>
    <name evidence="1" type="ORF">DPMN_030144</name>
</gene>
<keyword evidence="2" id="KW-1185">Reference proteome</keyword>
<comment type="caution">
    <text evidence="1">The sequence shown here is derived from an EMBL/GenBank/DDBJ whole genome shotgun (WGS) entry which is preliminary data.</text>
</comment>